<evidence type="ECO:0000256" key="6">
    <source>
        <dbReference type="ARBA" id="ARBA00023136"/>
    </source>
</evidence>
<evidence type="ECO:0000256" key="7">
    <source>
        <dbReference type="RuleBase" id="RU363032"/>
    </source>
</evidence>
<keyword evidence="4 7" id="KW-0812">Transmembrane</keyword>
<evidence type="ECO:0000259" key="8">
    <source>
        <dbReference type="PROSITE" id="PS50928"/>
    </source>
</evidence>
<keyword evidence="3" id="KW-1003">Cell membrane</keyword>
<reference evidence="9 10" key="1">
    <citation type="journal article" date="2014" name="Genome Announc.">
        <title>Draft Genome Sequence of Geobacillus thermopakistaniensis Strain MAS1.</title>
        <authorList>
            <person name="Siddiqui M.A."/>
            <person name="Rashid N."/>
            <person name="Ayyampalayam S."/>
            <person name="Whitman W.B."/>
        </authorList>
    </citation>
    <scope>NUCLEOTIDE SEQUENCE [LARGE SCALE GENOMIC DNA]</scope>
    <source>
        <strain evidence="9 10">MAS1</strain>
    </source>
</reference>
<dbReference type="Pfam" id="PF00528">
    <property type="entry name" value="BPD_transp_1"/>
    <property type="match status" value="1"/>
</dbReference>
<dbReference type="Proteomes" id="UP000018339">
    <property type="component" value="Unassembled WGS sequence"/>
</dbReference>
<dbReference type="InterPro" id="IPR000515">
    <property type="entry name" value="MetI-like"/>
</dbReference>
<evidence type="ECO:0000313" key="9">
    <source>
        <dbReference type="EMBL" id="ESU72073.1"/>
    </source>
</evidence>
<organism evidence="9 10">
    <name type="scientific">Geobacillus thermopakistaniensis (strain MAS1)</name>
    <dbReference type="NCBI Taxonomy" id="1408282"/>
    <lineage>
        <taxon>Bacteria</taxon>
        <taxon>Bacillati</taxon>
        <taxon>Bacillota</taxon>
        <taxon>Bacilli</taxon>
        <taxon>Bacillales</taxon>
        <taxon>Anoxybacillaceae</taxon>
        <taxon>Geobacillus</taxon>
    </lineage>
</organism>
<evidence type="ECO:0000256" key="3">
    <source>
        <dbReference type="ARBA" id="ARBA00022475"/>
    </source>
</evidence>
<gene>
    <name evidence="9" type="ORF">T260_10175</name>
</gene>
<comment type="similarity">
    <text evidence="7">Belongs to the binding-protein-dependent transport system permease family.</text>
</comment>
<sequence length="323" mass="36422">MKNNPKPQLTPHLPSDRASVNIKVERSKQKWKSKLTSSLFVLPYLVCFIAFLVYPLVHGIMMSFQDYELLSAERHFVGWQNYIDIFTEGNYLHTSFFQGLLGTIKFVIYSVPFLIVIGLALALLVNSLPSKIRGVYRTIFFMPYAVSASVMAVIFIRVFDTNAGLLNIILSKLHLGSQIGWLTDLPWVWIALVGATLWWTIGFNMLIFINALNEVSEEMYEAAKIDGANAWQRFIYITLPSIRRIMIFVVITSTIASFNIYAQPFLMTRGGPGSETTVLLMNVFDVAFGQHRMGAASAMALLMALMIIGVSIIQFRLANKREG</sequence>
<dbReference type="AlphaFoldDB" id="A0A7U9P623"/>
<protein>
    <submittedName>
        <fullName evidence="9">ABC transporter permease</fullName>
    </submittedName>
</protein>
<dbReference type="RefSeq" id="WP_023634034.1">
    <property type="nucleotide sequence ID" value="NZ_AYSF01000050.1"/>
</dbReference>
<keyword evidence="5 7" id="KW-1133">Transmembrane helix</keyword>
<comment type="caution">
    <text evidence="9">The sequence shown here is derived from an EMBL/GenBank/DDBJ whole genome shotgun (WGS) entry which is preliminary data.</text>
</comment>
<keyword evidence="10" id="KW-1185">Reference proteome</keyword>
<dbReference type="InterPro" id="IPR035906">
    <property type="entry name" value="MetI-like_sf"/>
</dbReference>
<dbReference type="EMBL" id="AYSF01000050">
    <property type="protein sequence ID" value="ESU72073.1"/>
    <property type="molecule type" value="Genomic_DNA"/>
</dbReference>
<feature type="transmembrane region" description="Helical" evidence="7">
    <location>
        <begin position="138"/>
        <end position="159"/>
    </location>
</feature>
<evidence type="ECO:0000256" key="1">
    <source>
        <dbReference type="ARBA" id="ARBA00004651"/>
    </source>
</evidence>
<feature type="transmembrane region" description="Helical" evidence="7">
    <location>
        <begin position="106"/>
        <end position="126"/>
    </location>
</feature>
<name>A0A7U9P623_GEOTM</name>
<comment type="subcellular location">
    <subcellularLocation>
        <location evidence="1 7">Cell membrane</location>
        <topology evidence="1 7">Multi-pass membrane protein</topology>
    </subcellularLocation>
</comment>
<feature type="transmembrane region" description="Helical" evidence="7">
    <location>
        <begin position="187"/>
        <end position="209"/>
    </location>
</feature>
<evidence type="ECO:0000256" key="5">
    <source>
        <dbReference type="ARBA" id="ARBA00022989"/>
    </source>
</evidence>
<dbReference type="SUPFAM" id="SSF161098">
    <property type="entry name" value="MetI-like"/>
    <property type="match status" value="1"/>
</dbReference>
<keyword evidence="2 7" id="KW-0813">Transport</keyword>
<feature type="domain" description="ABC transmembrane type-1" evidence="8">
    <location>
        <begin position="100"/>
        <end position="314"/>
    </location>
</feature>
<dbReference type="GO" id="GO:0055085">
    <property type="term" value="P:transmembrane transport"/>
    <property type="evidence" value="ECO:0007669"/>
    <property type="project" value="InterPro"/>
</dbReference>
<evidence type="ECO:0000313" key="10">
    <source>
        <dbReference type="Proteomes" id="UP000018339"/>
    </source>
</evidence>
<evidence type="ECO:0000256" key="4">
    <source>
        <dbReference type="ARBA" id="ARBA00022692"/>
    </source>
</evidence>
<feature type="transmembrane region" description="Helical" evidence="7">
    <location>
        <begin position="245"/>
        <end position="262"/>
    </location>
</feature>
<dbReference type="InterPro" id="IPR051393">
    <property type="entry name" value="ABC_transporter_permease"/>
</dbReference>
<keyword evidence="6 7" id="KW-0472">Membrane</keyword>
<feature type="transmembrane region" description="Helical" evidence="7">
    <location>
        <begin position="35"/>
        <end position="57"/>
    </location>
</feature>
<feature type="transmembrane region" description="Helical" evidence="7">
    <location>
        <begin position="293"/>
        <end position="313"/>
    </location>
</feature>
<dbReference type="PROSITE" id="PS50928">
    <property type="entry name" value="ABC_TM1"/>
    <property type="match status" value="1"/>
</dbReference>
<dbReference type="PANTHER" id="PTHR30193">
    <property type="entry name" value="ABC TRANSPORTER PERMEASE PROTEIN"/>
    <property type="match status" value="1"/>
</dbReference>
<dbReference type="PANTHER" id="PTHR30193:SF37">
    <property type="entry name" value="INNER MEMBRANE ABC TRANSPORTER PERMEASE PROTEIN YCJO"/>
    <property type="match status" value="1"/>
</dbReference>
<dbReference type="GO" id="GO:0005886">
    <property type="term" value="C:plasma membrane"/>
    <property type="evidence" value="ECO:0007669"/>
    <property type="project" value="UniProtKB-SubCell"/>
</dbReference>
<accession>A0A7U9P623</accession>
<dbReference type="CDD" id="cd06261">
    <property type="entry name" value="TM_PBP2"/>
    <property type="match status" value="1"/>
</dbReference>
<evidence type="ECO:0000256" key="2">
    <source>
        <dbReference type="ARBA" id="ARBA00022448"/>
    </source>
</evidence>
<dbReference type="Gene3D" id="1.10.3720.10">
    <property type="entry name" value="MetI-like"/>
    <property type="match status" value="1"/>
</dbReference>
<proteinExistence type="inferred from homology"/>